<proteinExistence type="predicted"/>
<dbReference type="AlphaFoldDB" id="A0AAV1FNJ7"/>
<dbReference type="EMBL" id="OY660871">
    <property type="protein sequence ID" value="CAJ1062713.1"/>
    <property type="molecule type" value="Genomic_DNA"/>
</dbReference>
<reference evidence="1" key="1">
    <citation type="submission" date="2023-08" db="EMBL/GenBank/DDBJ databases">
        <authorList>
            <person name="Alioto T."/>
            <person name="Alioto T."/>
            <person name="Gomez Garrido J."/>
        </authorList>
    </citation>
    <scope>NUCLEOTIDE SEQUENCE</scope>
</reference>
<dbReference type="Proteomes" id="UP001178508">
    <property type="component" value="Chromosome 8"/>
</dbReference>
<sequence length="101" mass="11223">MRGFLHYLSIQHKLEDLENEHCVTKSLFEQIWTFFNDQPRAITARNWRGASRSLFTKRPKVPQAQFSSSTAVRESGSAVAVVLASRQIASAEGGDTETPAG</sequence>
<name>A0AAV1FNJ7_XYRNO</name>
<protein>
    <submittedName>
        <fullName evidence="1">Uncharacterized protein</fullName>
    </submittedName>
</protein>
<organism evidence="1 2">
    <name type="scientific">Xyrichtys novacula</name>
    <name type="common">Pearly razorfish</name>
    <name type="synonym">Hemipteronotus novacula</name>
    <dbReference type="NCBI Taxonomy" id="13765"/>
    <lineage>
        <taxon>Eukaryota</taxon>
        <taxon>Metazoa</taxon>
        <taxon>Chordata</taxon>
        <taxon>Craniata</taxon>
        <taxon>Vertebrata</taxon>
        <taxon>Euteleostomi</taxon>
        <taxon>Actinopterygii</taxon>
        <taxon>Neopterygii</taxon>
        <taxon>Teleostei</taxon>
        <taxon>Neoteleostei</taxon>
        <taxon>Acanthomorphata</taxon>
        <taxon>Eupercaria</taxon>
        <taxon>Labriformes</taxon>
        <taxon>Labridae</taxon>
        <taxon>Xyrichtys</taxon>
    </lineage>
</organism>
<evidence type="ECO:0000313" key="1">
    <source>
        <dbReference type="EMBL" id="CAJ1062713.1"/>
    </source>
</evidence>
<evidence type="ECO:0000313" key="2">
    <source>
        <dbReference type="Proteomes" id="UP001178508"/>
    </source>
</evidence>
<keyword evidence="2" id="KW-1185">Reference proteome</keyword>
<gene>
    <name evidence="1" type="ORF">XNOV1_A023819</name>
</gene>
<accession>A0AAV1FNJ7</accession>